<dbReference type="PANTHER" id="PTHR44145:SF3">
    <property type="entry name" value="DNAJ HOMOLOG SUBFAMILY A MEMBER 3, MITOCHONDRIAL"/>
    <property type="match status" value="1"/>
</dbReference>
<sequence length="172" mass="20768">MEPPIIPKMPKIRDYYSDLCIQQSATAQDIRRAHRVLAIKHHPDKQPPGAKADTEKFRIIQEAYENLRDASKRSRYDTYYENLKEKWRAYEEWQNKECERERQEKAEEEERQRQSGEAEQARRQEETKRESGLSISGELSRRKKENEENESMRLSVKNRKIFRERKGKRERG</sequence>
<gene>
    <name evidence="4" type="ORF">BDP55DRAFT_408292</name>
</gene>
<dbReference type="InterPro" id="IPR001623">
    <property type="entry name" value="DnaJ_domain"/>
</dbReference>
<dbReference type="PANTHER" id="PTHR44145">
    <property type="entry name" value="DNAJ HOMOLOG SUBFAMILY A MEMBER 3, MITOCHONDRIAL"/>
    <property type="match status" value="1"/>
</dbReference>
<dbReference type="PROSITE" id="PS50076">
    <property type="entry name" value="DNAJ_2"/>
    <property type="match status" value="1"/>
</dbReference>
<dbReference type="RefSeq" id="XP_060433114.1">
    <property type="nucleotide sequence ID" value="XM_060567349.1"/>
</dbReference>
<dbReference type="Gene3D" id="1.10.287.110">
    <property type="entry name" value="DnaJ domain"/>
    <property type="match status" value="1"/>
</dbReference>
<dbReference type="InterPro" id="IPR036869">
    <property type="entry name" value="J_dom_sf"/>
</dbReference>
<dbReference type="Proteomes" id="UP001224890">
    <property type="component" value="Unassembled WGS sequence"/>
</dbReference>
<name>A0AAJ0AWH9_9PEZI</name>
<feature type="compositionally biased region" description="Basic and acidic residues" evidence="2">
    <location>
        <begin position="98"/>
        <end position="131"/>
    </location>
</feature>
<dbReference type="SMART" id="SM00271">
    <property type="entry name" value="DnaJ"/>
    <property type="match status" value="1"/>
</dbReference>
<dbReference type="AlphaFoldDB" id="A0AAJ0AWH9"/>
<evidence type="ECO:0000256" key="2">
    <source>
        <dbReference type="SAM" id="MobiDB-lite"/>
    </source>
</evidence>
<dbReference type="GeneID" id="85451875"/>
<dbReference type="EMBL" id="JAHMHR010000008">
    <property type="protein sequence ID" value="KAK1689419.1"/>
    <property type="molecule type" value="Genomic_DNA"/>
</dbReference>
<feature type="domain" description="J" evidence="3">
    <location>
        <begin position="14"/>
        <end position="80"/>
    </location>
</feature>
<protein>
    <submittedName>
        <fullName evidence="4">DnaJ domain-containing protein</fullName>
    </submittedName>
</protein>
<evidence type="ECO:0000259" key="3">
    <source>
        <dbReference type="PROSITE" id="PS50076"/>
    </source>
</evidence>
<dbReference type="InterPro" id="IPR018253">
    <property type="entry name" value="DnaJ_domain_CS"/>
</dbReference>
<evidence type="ECO:0000256" key="1">
    <source>
        <dbReference type="ARBA" id="ARBA00023186"/>
    </source>
</evidence>
<feature type="compositionally biased region" description="Basic residues" evidence="2">
    <location>
        <begin position="156"/>
        <end position="172"/>
    </location>
</feature>
<dbReference type="CDD" id="cd06257">
    <property type="entry name" value="DnaJ"/>
    <property type="match status" value="1"/>
</dbReference>
<keyword evidence="1" id="KW-0143">Chaperone</keyword>
<accession>A0AAJ0AWH9</accession>
<reference evidence="4" key="1">
    <citation type="submission" date="2021-06" db="EMBL/GenBank/DDBJ databases">
        <title>Comparative genomics, transcriptomics and evolutionary studies reveal genomic signatures of adaptation to plant cell wall in hemibiotrophic fungi.</title>
        <authorList>
            <consortium name="DOE Joint Genome Institute"/>
            <person name="Baroncelli R."/>
            <person name="Diaz J.F."/>
            <person name="Benocci T."/>
            <person name="Peng M."/>
            <person name="Battaglia E."/>
            <person name="Haridas S."/>
            <person name="Andreopoulos W."/>
            <person name="Labutti K."/>
            <person name="Pangilinan J."/>
            <person name="Floch G.L."/>
            <person name="Makela M.R."/>
            <person name="Henrissat B."/>
            <person name="Grigoriev I.V."/>
            <person name="Crouch J.A."/>
            <person name="De Vries R.P."/>
            <person name="Sukno S.A."/>
            <person name="Thon M.R."/>
        </authorList>
    </citation>
    <scope>NUCLEOTIDE SEQUENCE</scope>
    <source>
        <strain evidence="4">CBS 193.32</strain>
    </source>
</reference>
<comment type="caution">
    <text evidence="4">The sequence shown here is derived from an EMBL/GenBank/DDBJ whole genome shotgun (WGS) entry which is preliminary data.</text>
</comment>
<keyword evidence="5" id="KW-1185">Reference proteome</keyword>
<feature type="region of interest" description="Disordered" evidence="2">
    <location>
        <begin position="98"/>
        <end position="172"/>
    </location>
</feature>
<evidence type="ECO:0000313" key="5">
    <source>
        <dbReference type="Proteomes" id="UP001224890"/>
    </source>
</evidence>
<dbReference type="InterPro" id="IPR051938">
    <property type="entry name" value="Apopto_cytoskel_mod"/>
</dbReference>
<dbReference type="Pfam" id="PF00226">
    <property type="entry name" value="DnaJ"/>
    <property type="match status" value="1"/>
</dbReference>
<dbReference type="PRINTS" id="PR00625">
    <property type="entry name" value="JDOMAIN"/>
</dbReference>
<organism evidence="4 5">
    <name type="scientific">Colletotrichum godetiae</name>
    <dbReference type="NCBI Taxonomy" id="1209918"/>
    <lineage>
        <taxon>Eukaryota</taxon>
        <taxon>Fungi</taxon>
        <taxon>Dikarya</taxon>
        <taxon>Ascomycota</taxon>
        <taxon>Pezizomycotina</taxon>
        <taxon>Sordariomycetes</taxon>
        <taxon>Hypocreomycetidae</taxon>
        <taxon>Glomerellales</taxon>
        <taxon>Glomerellaceae</taxon>
        <taxon>Colletotrichum</taxon>
        <taxon>Colletotrichum acutatum species complex</taxon>
    </lineage>
</organism>
<dbReference type="PROSITE" id="PS00636">
    <property type="entry name" value="DNAJ_1"/>
    <property type="match status" value="1"/>
</dbReference>
<proteinExistence type="predicted"/>
<dbReference type="SUPFAM" id="SSF46565">
    <property type="entry name" value="Chaperone J-domain"/>
    <property type="match status" value="1"/>
</dbReference>
<evidence type="ECO:0000313" key="4">
    <source>
        <dbReference type="EMBL" id="KAK1689419.1"/>
    </source>
</evidence>